<evidence type="ECO:0000313" key="1">
    <source>
        <dbReference type="EMBL" id="SVC10069.1"/>
    </source>
</evidence>
<feature type="non-terminal residue" evidence="1">
    <location>
        <position position="347"/>
    </location>
</feature>
<name>A0A382JEI5_9ZZZZ</name>
<accession>A0A382JEI5</accession>
<organism evidence="1">
    <name type="scientific">marine metagenome</name>
    <dbReference type="NCBI Taxonomy" id="408172"/>
    <lineage>
        <taxon>unclassified sequences</taxon>
        <taxon>metagenomes</taxon>
        <taxon>ecological metagenomes</taxon>
    </lineage>
</organism>
<dbReference type="AlphaFoldDB" id="A0A382JEI5"/>
<protein>
    <submittedName>
        <fullName evidence="1">Uncharacterized protein</fullName>
    </submittedName>
</protein>
<dbReference type="EMBL" id="UINC01073574">
    <property type="protein sequence ID" value="SVC10069.1"/>
    <property type="molecule type" value="Genomic_DNA"/>
</dbReference>
<sequence>PGPGDDCADGAGVIDCSGYCIDVWYEDNWVGDNWCDSYFNCEEFDYDGGDCGRDGGDIAESKTFSKDHQMYLNKTDSNSRIDGWCAEYSGPDVDCAGDCFGDALADDCDVCSGGNSGHDANSDQDECGVCFGDGVDYDDDGICDDVDPCVGFYDCNGTCADLYYEGWIDDGYCDATDYSDNSPGYGLNFLCEEFGWDGGDCDSYLDCADEYFGDAVVDCNDVCDGDATTDSCGVCDSDSTNDNTCVEVGCPDGYIADCSGEMECAPDYYLGDGWCDGEDQQWGYDLSCYDNDGGDCEDPPGPGDDCADGAGVIDCSGNCIDVWYEDNWIGDNWCDSYFNCEEFDYDG</sequence>
<feature type="non-terminal residue" evidence="1">
    <location>
        <position position="1"/>
    </location>
</feature>
<proteinExistence type="predicted"/>
<reference evidence="1" key="1">
    <citation type="submission" date="2018-05" db="EMBL/GenBank/DDBJ databases">
        <authorList>
            <person name="Lanie J.A."/>
            <person name="Ng W.-L."/>
            <person name="Kazmierczak K.M."/>
            <person name="Andrzejewski T.M."/>
            <person name="Davidsen T.M."/>
            <person name="Wayne K.J."/>
            <person name="Tettelin H."/>
            <person name="Glass J.I."/>
            <person name="Rusch D."/>
            <person name="Podicherti R."/>
            <person name="Tsui H.-C.T."/>
            <person name="Winkler M.E."/>
        </authorList>
    </citation>
    <scope>NUCLEOTIDE SEQUENCE</scope>
</reference>
<gene>
    <name evidence="1" type="ORF">METZ01_LOCUS262923</name>
</gene>